<dbReference type="GO" id="GO:0047499">
    <property type="term" value="F:calcium-independent phospholipase A2 activity"/>
    <property type="evidence" value="ECO:0007669"/>
    <property type="project" value="TreeGrafter"/>
</dbReference>
<dbReference type="PROSITE" id="PS51635">
    <property type="entry name" value="PNPLA"/>
    <property type="match status" value="1"/>
</dbReference>
<feature type="domain" description="PNPLA" evidence="5">
    <location>
        <begin position="20"/>
        <end position="144"/>
    </location>
</feature>
<dbReference type="GO" id="GO:0016020">
    <property type="term" value="C:membrane"/>
    <property type="evidence" value="ECO:0007669"/>
    <property type="project" value="TreeGrafter"/>
</dbReference>
<dbReference type="EMBL" id="CAJMWZ010002791">
    <property type="protein sequence ID" value="CAE6462410.1"/>
    <property type="molecule type" value="Genomic_DNA"/>
</dbReference>
<proteinExistence type="predicted"/>
<dbReference type="InterPro" id="IPR002641">
    <property type="entry name" value="PNPLA_dom"/>
</dbReference>
<dbReference type="GO" id="GO:0019369">
    <property type="term" value="P:arachidonate metabolic process"/>
    <property type="evidence" value="ECO:0007669"/>
    <property type="project" value="TreeGrafter"/>
</dbReference>
<evidence type="ECO:0000313" key="7">
    <source>
        <dbReference type="Proteomes" id="UP000663850"/>
    </source>
</evidence>
<dbReference type="SUPFAM" id="SSF52151">
    <property type="entry name" value="FabD/lysophospholipase-like"/>
    <property type="match status" value="1"/>
</dbReference>
<dbReference type="Gene3D" id="3.40.1090.10">
    <property type="entry name" value="Cytosolic phospholipase A2 catalytic domain"/>
    <property type="match status" value="1"/>
</dbReference>
<evidence type="ECO:0000256" key="4">
    <source>
        <dbReference type="PROSITE-ProRule" id="PRU01161"/>
    </source>
</evidence>
<protein>
    <recommendedName>
        <fullName evidence="5">PNPLA domain-containing protein</fullName>
    </recommendedName>
</protein>
<dbReference type="Pfam" id="PF01734">
    <property type="entry name" value="Patatin"/>
    <property type="match status" value="1"/>
</dbReference>
<evidence type="ECO:0000313" key="6">
    <source>
        <dbReference type="EMBL" id="CAE6462410.1"/>
    </source>
</evidence>
<dbReference type="PANTHER" id="PTHR24185">
    <property type="entry name" value="CALCIUM-INDEPENDENT PHOSPHOLIPASE A2-GAMMA"/>
    <property type="match status" value="1"/>
</dbReference>
<dbReference type="Proteomes" id="UP000663850">
    <property type="component" value="Unassembled WGS sequence"/>
</dbReference>
<evidence type="ECO:0000259" key="5">
    <source>
        <dbReference type="PROSITE" id="PS51635"/>
    </source>
</evidence>
<evidence type="ECO:0000256" key="1">
    <source>
        <dbReference type="ARBA" id="ARBA00022801"/>
    </source>
</evidence>
<evidence type="ECO:0000256" key="3">
    <source>
        <dbReference type="ARBA" id="ARBA00023098"/>
    </source>
</evidence>
<dbReference type="GO" id="GO:0046486">
    <property type="term" value="P:glycerolipid metabolic process"/>
    <property type="evidence" value="ECO:0007669"/>
    <property type="project" value="UniProtKB-ARBA"/>
</dbReference>
<gene>
    <name evidence="6" type="ORF">RDB_LOCUS52995</name>
</gene>
<organism evidence="6 7">
    <name type="scientific">Rhizoctonia solani</name>
    <dbReference type="NCBI Taxonomy" id="456999"/>
    <lineage>
        <taxon>Eukaryota</taxon>
        <taxon>Fungi</taxon>
        <taxon>Dikarya</taxon>
        <taxon>Basidiomycota</taxon>
        <taxon>Agaricomycotina</taxon>
        <taxon>Agaricomycetes</taxon>
        <taxon>Cantharellales</taxon>
        <taxon>Ceratobasidiaceae</taxon>
        <taxon>Rhizoctonia</taxon>
    </lineage>
</organism>
<keyword evidence="3" id="KW-0443">Lipid metabolism</keyword>
<keyword evidence="2" id="KW-0442">Lipid degradation</keyword>
<reference evidence="6" key="1">
    <citation type="submission" date="2021-01" db="EMBL/GenBank/DDBJ databases">
        <authorList>
            <person name="Kaushik A."/>
        </authorList>
    </citation>
    <scope>NUCLEOTIDE SEQUENCE</scope>
    <source>
        <strain evidence="6">Type strain: AG8-Rh-89/</strain>
    </source>
</reference>
<evidence type="ECO:0000256" key="2">
    <source>
        <dbReference type="ARBA" id="ARBA00022963"/>
    </source>
</evidence>
<comment type="caution">
    <text evidence="4">Lacks conserved residue(s) required for the propagation of feature annotation.</text>
</comment>
<dbReference type="GO" id="GO:0016042">
    <property type="term" value="P:lipid catabolic process"/>
    <property type="evidence" value="ECO:0007669"/>
    <property type="project" value="UniProtKB-KW"/>
</dbReference>
<dbReference type="InterPro" id="IPR016035">
    <property type="entry name" value="Acyl_Trfase/lysoPLipase"/>
</dbReference>
<accession>A0A8H3GRG3</accession>
<comment type="caution">
    <text evidence="6">The sequence shown here is derived from an EMBL/GenBank/DDBJ whole genome shotgun (WGS) entry which is preliminary data.</text>
</comment>
<sequence>MLHKNASLLHERKNRGLNILSLDGGETKGLSSLLIIREIMNRLRGTVDAMSQPWECFDLIAGSGTGAISAIMLGRLHMSIGDAISAYNKLISGVFSDKKILTNGPAAYSTTKLEQVLKELVRKVTGNEDEKMIEEHAGQVECLV</sequence>
<keyword evidence="1" id="KW-0378">Hydrolase</keyword>
<dbReference type="AlphaFoldDB" id="A0A8H3GRG3"/>
<name>A0A8H3GRG3_9AGAM</name>
<dbReference type="PANTHER" id="PTHR24185:SF1">
    <property type="entry name" value="CALCIUM-INDEPENDENT PHOSPHOLIPASE A2-GAMMA"/>
    <property type="match status" value="1"/>
</dbReference>